<keyword evidence="4" id="KW-1185">Reference proteome</keyword>
<dbReference type="OrthoDB" id="7284939at2"/>
<sequence>MMFRRLLPAAAFVLLPAMAMAADPQPATAPAQAAPQGSATTSLAHTPHDPAPEQVDAHITALHDELGITKKQEALWTPFAQTMRDNAQRLHDAIESRREKLASMNAVENMQSYAELTVERAHDMQTLNSSFATLYESFSKKQRKHADTLFREGDAEHAQHRQAQQGETATAAPATAAAPAQ</sequence>
<dbReference type="EMBL" id="QUWV01000065">
    <property type="protein sequence ID" value="RFD19980.1"/>
    <property type="molecule type" value="Genomic_DNA"/>
</dbReference>
<feature type="region of interest" description="Disordered" evidence="1">
    <location>
        <begin position="26"/>
        <end position="52"/>
    </location>
</feature>
<feature type="compositionally biased region" description="Low complexity" evidence="1">
    <location>
        <begin position="168"/>
        <end position="181"/>
    </location>
</feature>
<evidence type="ECO:0000313" key="4">
    <source>
        <dbReference type="Proteomes" id="UP000262371"/>
    </source>
</evidence>
<dbReference type="GO" id="GO:0042597">
    <property type="term" value="C:periplasmic space"/>
    <property type="evidence" value="ECO:0007669"/>
    <property type="project" value="InterPro"/>
</dbReference>
<feature type="region of interest" description="Disordered" evidence="1">
    <location>
        <begin position="151"/>
        <end position="181"/>
    </location>
</feature>
<feature type="compositionally biased region" description="Low complexity" evidence="1">
    <location>
        <begin position="26"/>
        <end position="36"/>
    </location>
</feature>
<dbReference type="InterPro" id="IPR012899">
    <property type="entry name" value="LTXXQ"/>
</dbReference>
<comment type="caution">
    <text evidence="3">The sequence shown here is derived from an EMBL/GenBank/DDBJ whole genome shotgun (WGS) entry which is preliminary data.</text>
</comment>
<gene>
    <name evidence="3" type="ORF">DY926_08435</name>
</gene>
<name>A0A371Z0E3_9PROT</name>
<proteinExistence type="predicted"/>
<reference evidence="3 4" key="1">
    <citation type="submission" date="2018-08" db="EMBL/GenBank/DDBJ databases">
        <title>Komagataeibacter sp. AV 382.</title>
        <authorList>
            <person name="Skraban J."/>
            <person name="Trcek J."/>
        </authorList>
    </citation>
    <scope>NUCLEOTIDE SEQUENCE [LARGE SCALE GENOMIC DNA]</scope>
    <source>
        <strain evidence="3 4">AV 382</strain>
    </source>
</reference>
<evidence type="ECO:0000256" key="2">
    <source>
        <dbReference type="SAM" id="SignalP"/>
    </source>
</evidence>
<protein>
    <recommendedName>
        <fullName evidence="5">LTXXQ motif family protein</fullName>
    </recommendedName>
</protein>
<feature type="chain" id="PRO_5016671480" description="LTXXQ motif family protein" evidence="2">
    <location>
        <begin position="22"/>
        <end position="181"/>
    </location>
</feature>
<keyword evidence="2" id="KW-0732">Signal</keyword>
<dbReference type="RefSeq" id="WP_116702961.1">
    <property type="nucleotide sequence ID" value="NZ_QUWV01000065.1"/>
</dbReference>
<accession>A0A371Z0E3</accession>
<dbReference type="Pfam" id="PF07813">
    <property type="entry name" value="LTXXQ"/>
    <property type="match status" value="1"/>
</dbReference>
<evidence type="ECO:0000256" key="1">
    <source>
        <dbReference type="SAM" id="MobiDB-lite"/>
    </source>
</evidence>
<evidence type="ECO:0000313" key="3">
    <source>
        <dbReference type="EMBL" id="RFD19980.1"/>
    </source>
</evidence>
<dbReference type="AlphaFoldDB" id="A0A371Z0E3"/>
<dbReference type="Proteomes" id="UP000262371">
    <property type="component" value="Unassembled WGS sequence"/>
</dbReference>
<evidence type="ECO:0008006" key="5">
    <source>
        <dbReference type="Google" id="ProtNLM"/>
    </source>
</evidence>
<feature type="signal peptide" evidence="2">
    <location>
        <begin position="1"/>
        <end position="21"/>
    </location>
</feature>
<organism evidence="3 4">
    <name type="scientific">Komagataeibacter melaceti</name>
    <dbReference type="NCBI Taxonomy" id="2766577"/>
    <lineage>
        <taxon>Bacteria</taxon>
        <taxon>Pseudomonadati</taxon>
        <taxon>Pseudomonadota</taxon>
        <taxon>Alphaproteobacteria</taxon>
        <taxon>Acetobacterales</taxon>
        <taxon>Acetobacteraceae</taxon>
        <taxon>Komagataeibacter</taxon>
    </lineage>
</organism>